<dbReference type="Proteomes" id="UP001144471">
    <property type="component" value="Unassembled WGS sequence"/>
</dbReference>
<comment type="caution">
    <text evidence="2">The sequence shown here is derived from an EMBL/GenBank/DDBJ whole genome shotgun (WGS) entry which is preliminary data.</text>
</comment>
<sequence>MFKKTMIPGILGMLLIILALLCGPTQTQRWLFLLGAMGMTIMAILEHHKLFIGLQLVIVSGTLTAFLPTGEIIKGSIPILVSMPVLYILYTKGFLDTNRRYLGALSLIILGVGYAAQHPLIYFTGGFLVSLFSLLELLSGFKPALIWLTLNLIFTTLAGITLLL</sequence>
<feature type="transmembrane region" description="Helical" evidence="1">
    <location>
        <begin position="102"/>
        <end position="124"/>
    </location>
</feature>
<feature type="transmembrane region" description="Helical" evidence="1">
    <location>
        <begin position="144"/>
        <end position="163"/>
    </location>
</feature>
<gene>
    <name evidence="2" type="ORF">PM10SUCC1_16560</name>
</gene>
<reference evidence="2" key="1">
    <citation type="submission" date="2022-12" db="EMBL/GenBank/DDBJ databases">
        <title>Reference genome sequencing for broad-spectrum identification of bacterial and archaeal isolates by mass spectrometry.</title>
        <authorList>
            <person name="Sekiguchi Y."/>
            <person name="Tourlousse D.M."/>
        </authorList>
    </citation>
    <scope>NUCLEOTIDE SEQUENCE</scope>
    <source>
        <strain evidence="2">10succ1</strain>
    </source>
</reference>
<dbReference type="AlphaFoldDB" id="A0A9W6GM81"/>
<keyword evidence="1" id="KW-0812">Transmembrane</keyword>
<proteinExistence type="predicted"/>
<feature type="transmembrane region" description="Helical" evidence="1">
    <location>
        <begin position="6"/>
        <end position="23"/>
    </location>
</feature>
<keyword evidence="3" id="KW-1185">Reference proteome</keyword>
<keyword evidence="1" id="KW-1133">Transmembrane helix</keyword>
<dbReference type="EMBL" id="BSDY01000006">
    <property type="protein sequence ID" value="GLI56142.1"/>
    <property type="molecule type" value="Genomic_DNA"/>
</dbReference>
<evidence type="ECO:0000256" key="1">
    <source>
        <dbReference type="SAM" id="Phobius"/>
    </source>
</evidence>
<feature type="transmembrane region" description="Helical" evidence="1">
    <location>
        <begin position="30"/>
        <end position="52"/>
    </location>
</feature>
<organism evidence="2 3">
    <name type="scientific">Propionigenium maris DSM 9537</name>
    <dbReference type="NCBI Taxonomy" id="1123000"/>
    <lineage>
        <taxon>Bacteria</taxon>
        <taxon>Fusobacteriati</taxon>
        <taxon>Fusobacteriota</taxon>
        <taxon>Fusobacteriia</taxon>
        <taxon>Fusobacteriales</taxon>
        <taxon>Fusobacteriaceae</taxon>
        <taxon>Propionigenium</taxon>
    </lineage>
</organism>
<accession>A0A9W6GM81</accession>
<evidence type="ECO:0000313" key="2">
    <source>
        <dbReference type="EMBL" id="GLI56142.1"/>
    </source>
</evidence>
<name>A0A9W6GM81_9FUSO</name>
<feature type="transmembrane region" description="Helical" evidence="1">
    <location>
        <begin position="72"/>
        <end position="90"/>
    </location>
</feature>
<protein>
    <submittedName>
        <fullName evidence="2">Uncharacterized protein</fullName>
    </submittedName>
</protein>
<evidence type="ECO:0000313" key="3">
    <source>
        <dbReference type="Proteomes" id="UP001144471"/>
    </source>
</evidence>
<dbReference type="RefSeq" id="WP_281835076.1">
    <property type="nucleotide sequence ID" value="NZ_BSDY01000006.1"/>
</dbReference>
<keyword evidence="1" id="KW-0472">Membrane</keyword>